<reference evidence="2 3" key="1">
    <citation type="journal article" date="2014" name="BMC Genomics">
        <title>Comparative genome sequencing reveals chemotype-specific gene clusters in the toxigenic black mold Stachybotrys.</title>
        <authorList>
            <person name="Semeiks J."/>
            <person name="Borek D."/>
            <person name="Otwinowski Z."/>
            <person name="Grishin N.V."/>
        </authorList>
    </citation>
    <scope>NUCLEOTIDE SEQUENCE [LARGE SCALE GENOMIC DNA]</scope>
    <source>
        <strain evidence="3">CBS 109288 / IBT 7711</strain>
    </source>
</reference>
<organism evidence="2 3">
    <name type="scientific">Stachybotrys chartarum (strain CBS 109288 / IBT 7711)</name>
    <name type="common">Toxic black mold</name>
    <name type="synonym">Stilbospora chartarum</name>
    <dbReference type="NCBI Taxonomy" id="1280523"/>
    <lineage>
        <taxon>Eukaryota</taxon>
        <taxon>Fungi</taxon>
        <taxon>Dikarya</taxon>
        <taxon>Ascomycota</taxon>
        <taxon>Pezizomycotina</taxon>
        <taxon>Sordariomycetes</taxon>
        <taxon>Hypocreomycetidae</taxon>
        <taxon>Hypocreales</taxon>
        <taxon>Stachybotryaceae</taxon>
        <taxon>Stachybotrys</taxon>
    </lineage>
</organism>
<feature type="compositionally biased region" description="Basic and acidic residues" evidence="1">
    <location>
        <begin position="23"/>
        <end position="33"/>
    </location>
</feature>
<dbReference type="Proteomes" id="UP000028045">
    <property type="component" value="Unassembled WGS sequence"/>
</dbReference>
<feature type="region of interest" description="Disordered" evidence="1">
    <location>
        <begin position="1"/>
        <end position="39"/>
    </location>
</feature>
<name>A0A084ASM5_STACB</name>
<evidence type="ECO:0000313" key="2">
    <source>
        <dbReference type="EMBL" id="KEY68304.1"/>
    </source>
</evidence>
<dbReference type="EMBL" id="KL648584">
    <property type="protein sequence ID" value="KEY68304.1"/>
    <property type="molecule type" value="Genomic_DNA"/>
</dbReference>
<evidence type="ECO:0000313" key="3">
    <source>
        <dbReference type="Proteomes" id="UP000028045"/>
    </source>
</evidence>
<evidence type="ECO:0000256" key="1">
    <source>
        <dbReference type="SAM" id="MobiDB-lite"/>
    </source>
</evidence>
<gene>
    <name evidence="2" type="ORF">S7711_11113</name>
</gene>
<dbReference type="OrthoDB" id="10283421at2759"/>
<dbReference type="AlphaFoldDB" id="A0A084ASM5"/>
<sequence>MPKQVKLKKAESDAAHPQPPVVHDNDKVMERRSKHEPKRFKRDDTRVVFNPLRELTFHKPYVDWDAMEDRSADNRPVVPRAETRFEVRQLKQGTPMPDGVSWPTEVGPPLGRVNWMDRAALLYETHAPQWSDMDRRLFIELLPLMVLEKRTKRGVYEHSITKGYYNDHSVVRIPLIWIMYGWSKFHNSNLAKAVRQDYPDWVMTKTMLPETLPTPRYAVEWSNKKAASEEPEEDEKQFKFNF</sequence>
<proteinExistence type="predicted"/>
<protein>
    <submittedName>
        <fullName evidence="2">Uncharacterized protein</fullName>
    </submittedName>
</protein>
<dbReference type="HOGENOM" id="CLU_1147836_0_0_1"/>
<accession>A0A084ASM5</accession>
<keyword evidence="3" id="KW-1185">Reference proteome</keyword>